<dbReference type="PANTHER" id="PTHR30055:SF234">
    <property type="entry name" value="HTH-TYPE TRANSCRIPTIONAL REGULATOR BETI"/>
    <property type="match status" value="1"/>
</dbReference>
<dbReference type="PANTHER" id="PTHR30055">
    <property type="entry name" value="HTH-TYPE TRANSCRIPTIONAL REGULATOR RUTR"/>
    <property type="match status" value="1"/>
</dbReference>
<dbReference type="PROSITE" id="PS50977">
    <property type="entry name" value="HTH_TETR_2"/>
    <property type="match status" value="1"/>
</dbReference>
<dbReference type="GO" id="GO:0003700">
    <property type="term" value="F:DNA-binding transcription factor activity"/>
    <property type="evidence" value="ECO:0007669"/>
    <property type="project" value="TreeGrafter"/>
</dbReference>
<dbReference type="InterPro" id="IPR036271">
    <property type="entry name" value="Tet_transcr_reg_TetR-rel_C_sf"/>
</dbReference>
<sequence>MRADARRNYERLLTEADAVFAEHGTDASLESVARRAGVAIGTLYGHFPTRRALLEALLRDRHAALFRLGARLRDHDAPGEALGEWITALAAHGATYNGLAAQFFGSLDDETSELHAACRQMREDGERLVARAVAGGAVRAEVTASDVFALIAAIAWLRGQVPGEQADRLLRYLLDGLARG</sequence>
<gene>
    <name evidence="6" type="ORF">CAG99_14255</name>
</gene>
<keyword evidence="3" id="KW-0804">Transcription</keyword>
<organism evidence="6 7">
    <name type="scientific">Streptomyces marincola</name>
    <dbReference type="NCBI Taxonomy" id="2878388"/>
    <lineage>
        <taxon>Bacteria</taxon>
        <taxon>Bacillati</taxon>
        <taxon>Actinomycetota</taxon>
        <taxon>Actinomycetes</taxon>
        <taxon>Kitasatosporales</taxon>
        <taxon>Streptomycetaceae</taxon>
        <taxon>Streptomyces</taxon>
    </lineage>
</organism>
<keyword evidence="2 4" id="KW-0238">DNA-binding</keyword>
<accession>A0A1W7CYI9</accession>
<dbReference type="AlphaFoldDB" id="A0A1W7CYI9"/>
<dbReference type="Gene3D" id="1.10.357.10">
    <property type="entry name" value="Tetracycline Repressor, domain 2"/>
    <property type="match status" value="1"/>
</dbReference>
<evidence type="ECO:0000256" key="4">
    <source>
        <dbReference type="PROSITE-ProRule" id="PRU00335"/>
    </source>
</evidence>
<dbReference type="InterPro" id="IPR050109">
    <property type="entry name" value="HTH-type_TetR-like_transc_reg"/>
</dbReference>
<dbReference type="InterPro" id="IPR009057">
    <property type="entry name" value="Homeodomain-like_sf"/>
</dbReference>
<dbReference type="InterPro" id="IPR001647">
    <property type="entry name" value="HTH_TetR"/>
</dbReference>
<reference evidence="6 7" key="1">
    <citation type="submission" date="2017-05" db="EMBL/GenBank/DDBJ databases">
        <title>Complete genome sequence of Streptomyces sp. SCSIO 03032 revealed the diverse biosynthetic pathways for its bioactive secondary metabolites.</title>
        <authorList>
            <person name="Ma L."/>
            <person name="Zhu Y."/>
            <person name="Zhang W."/>
            <person name="Zhang G."/>
            <person name="Tian X."/>
            <person name="Zhang S."/>
            <person name="Zhang C."/>
        </authorList>
    </citation>
    <scope>NUCLEOTIDE SEQUENCE [LARGE SCALE GENOMIC DNA]</scope>
    <source>
        <strain evidence="6 7">SCSIO 03032</strain>
    </source>
</reference>
<name>A0A1W7CYI9_9ACTN</name>
<dbReference type="GO" id="GO:0000976">
    <property type="term" value="F:transcription cis-regulatory region binding"/>
    <property type="evidence" value="ECO:0007669"/>
    <property type="project" value="TreeGrafter"/>
</dbReference>
<evidence type="ECO:0000256" key="2">
    <source>
        <dbReference type="ARBA" id="ARBA00023125"/>
    </source>
</evidence>
<dbReference type="Pfam" id="PF00440">
    <property type="entry name" value="TetR_N"/>
    <property type="match status" value="1"/>
</dbReference>
<evidence type="ECO:0000256" key="1">
    <source>
        <dbReference type="ARBA" id="ARBA00023015"/>
    </source>
</evidence>
<keyword evidence="7" id="KW-1185">Reference proteome</keyword>
<dbReference type="InterPro" id="IPR049445">
    <property type="entry name" value="TetR_SbtR-like_C"/>
</dbReference>
<dbReference type="Proteomes" id="UP000194218">
    <property type="component" value="Chromosome"/>
</dbReference>
<feature type="DNA-binding region" description="H-T-H motif" evidence="4">
    <location>
        <begin position="28"/>
        <end position="47"/>
    </location>
</feature>
<dbReference type="KEGG" id="smao:CAG99_14255"/>
<dbReference type="PRINTS" id="PR00455">
    <property type="entry name" value="HTHTETR"/>
</dbReference>
<dbReference type="Pfam" id="PF21597">
    <property type="entry name" value="TetR_C_43"/>
    <property type="match status" value="1"/>
</dbReference>
<dbReference type="EMBL" id="CP021121">
    <property type="protein sequence ID" value="ARQ69873.1"/>
    <property type="molecule type" value="Genomic_DNA"/>
</dbReference>
<dbReference type="SUPFAM" id="SSF46689">
    <property type="entry name" value="Homeodomain-like"/>
    <property type="match status" value="1"/>
</dbReference>
<evidence type="ECO:0000259" key="5">
    <source>
        <dbReference type="PROSITE" id="PS50977"/>
    </source>
</evidence>
<evidence type="ECO:0000256" key="3">
    <source>
        <dbReference type="ARBA" id="ARBA00023163"/>
    </source>
</evidence>
<dbReference type="RefSeq" id="WP_086159740.1">
    <property type="nucleotide sequence ID" value="NZ_CP021121.1"/>
</dbReference>
<proteinExistence type="predicted"/>
<dbReference type="SUPFAM" id="SSF48498">
    <property type="entry name" value="Tetracyclin repressor-like, C-terminal domain"/>
    <property type="match status" value="1"/>
</dbReference>
<feature type="domain" description="HTH tetR-type" evidence="5">
    <location>
        <begin position="6"/>
        <end position="65"/>
    </location>
</feature>
<evidence type="ECO:0000313" key="6">
    <source>
        <dbReference type="EMBL" id="ARQ69873.1"/>
    </source>
</evidence>
<keyword evidence="1" id="KW-0805">Transcription regulation</keyword>
<dbReference type="OrthoDB" id="9795011at2"/>
<protein>
    <submittedName>
        <fullName evidence="6">TetR family transcriptional regulator</fullName>
    </submittedName>
</protein>
<evidence type="ECO:0000313" key="7">
    <source>
        <dbReference type="Proteomes" id="UP000194218"/>
    </source>
</evidence>